<dbReference type="STRING" id="137246.A0A401SJ10"/>
<evidence type="ECO:0000313" key="6">
    <source>
        <dbReference type="Proteomes" id="UP000287033"/>
    </source>
</evidence>
<dbReference type="AlphaFoldDB" id="A0A401SJ10"/>
<reference evidence="5 6" key="1">
    <citation type="journal article" date="2018" name="Nat. Ecol. Evol.">
        <title>Shark genomes provide insights into elasmobranch evolution and the origin of vertebrates.</title>
        <authorList>
            <person name="Hara Y"/>
            <person name="Yamaguchi K"/>
            <person name="Onimaru K"/>
            <person name="Kadota M"/>
            <person name="Koyanagi M"/>
            <person name="Keeley SD"/>
            <person name="Tatsumi K"/>
            <person name="Tanaka K"/>
            <person name="Motone F"/>
            <person name="Kageyama Y"/>
            <person name="Nozu R"/>
            <person name="Adachi N"/>
            <person name="Nishimura O"/>
            <person name="Nakagawa R"/>
            <person name="Tanegashima C"/>
            <person name="Kiyatake I"/>
            <person name="Matsumoto R"/>
            <person name="Murakumo K"/>
            <person name="Nishida K"/>
            <person name="Terakita A"/>
            <person name="Kuratani S"/>
            <person name="Sato K"/>
            <person name="Hyodo S Kuraku.S."/>
        </authorList>
    </citation>
    <scope>NUCLEOTIDE SEQUENCE [LARGE SCALE GENOMIC DNA]</scope>
</reference>
<name>A0A401SJ10_CHIPU</name>
<evidence type="ECO:0000256" key="1">
    <source>
        <dbReference type="ARBA" id="ARBA00004123"/>
    </source>
</evidence>
<evidence type="ECO:0000256" key="2">
    <source>
        <dbReference type="ARBA" id="ARBA00023242"/>
    </source>
</evidence>
<organism evidence="5 6">
    <name type="scientific">Chiloscyllium punctatum</name>
    <name type="common">Brownbanded bambooshark</name>
    <name type="synonym">Hemiscyllium punctatum</name>
    <dbReference type="NCBI Taxonomy" id="137246"/>
    <lineage>
        <taxon>Eukaryota</taxon>
        <taxon>Metazoa</taxon>
        <taxon>Chordata</taxon>
        <taxon>Craniata</taxon>
        <taxon>Vertebrata</taxon>
        <taxon>Chondrichthyes</taxon>
        <taxon>Elasmobranchii</taxon>
        <taxon>Galeomorphii</taxon>
        <taxon>Galeoidea</taxon>
        <taxon>Orectolobiformes</taxon>
        <taxon>Hemiscylliidae</taxon>
        <taxon>Chiloscyllium</taxon>
    </lineage>
</organism>
<protein>
    <recommendedName>
        <fullName evidence="4">KANL2-like probable zinc-finger domain-containing protein</fullName>
    </recommendedName>
</protein>
<evidence type="ECO:0000313" key="5">
    <source>
        <dbReference type="EMBL" id="GCC30333.1"/>
    </source>
</evidence>
<gene>
    <name evidence="5" type="ORF">chiPu_0008781</name>
</gene>
<dbReference type="Proteomes" id="UP000287033">
    <property type="component" value="Unassembled WGS sequence"/>
</dbReference>
<feature type="compositionally biased region" description="Polar residues" evidence="3">
    <location>
        <begin position="629"/>
        <end position="653"/>
    </location>
</feature>
<dbReference type="OMA" id="SWRPQNG"/>
<evidence type="ECO:0000259" key="4">
    <source>
        <dbReference type="Pfam" id="PF13891"/>
    </source>
</evidence>
<feature type="region of interest" description="Disordered" evidence="3">
    <location>
        <begin position="978"/>
        <end position="1000"/>
    </location>
</feature>
<feature type="domain" description="KANL2-like probable zinc-finger" evidence="4">
    <location>
        <begin position="59"/>
        <end position="119"/>
    </location>
</feature>
<feature type="non-terminal residue" evidence="5">
    <location>
        <position position="1"/>
    </location>
</feature>
<comment type="caution">
    <text evidence="5">The sequence shown here is derived from an EMBL/GenBank/DDBJ whole genome shotgun (WGS) entry which is preliminary data.</text>
</comment>
<feature type="compositionally biased region" description="Low complexity" evidence="3">
    <location>
        <begin position="886"/>
        <end position="899"/>
    </location>
</feature>
<dbReference type="PANTHER" id="PTHR16198">
    <property type="match status" value="1"/>
</dbReference>
<evidence type="ECO:0000256" key="3">
    <source>
        <dbReference type="SAM" id="MobiDB-lite"/>
    </source>
</evidence>
<dbReference type="Pfam" id="PF13891">
    <property type="entry name" value="zf-C3HC3H_KANSL2"/>
    <property type="match status" value="2"/>
</dbReference>
<feature type="compositionally biased region" description="Low complexity" evidence="3">
    <location>
        <begin position="805"/>
        <end position="818"/>
    </location>
</feature>
<proteinExistence type="predicted"/>
<accession>A0A401SJ10</accession>
<feature type="region of interest" description="Disordered" evidence="3">
    <location>
        <begin position="577"/>
        <end position="657"/>
    </location>
</feature>
<dbReference type="PANTHER" id="PTHR16198:SF2">
    <property type="entry name" value="INO80 COMPLEX SUBUNIT D"/>
    <property type="match status" value="1"/>
</dbReference>
<dbReference type="InterPro" id="IPR025927">
    <property type="entry name" value="Znf_KANL2-like"/>
</dbReference>
<comment type="subcellular location">
    <subcellularLocation>
        <location evidence="1">Nucleus</location>
    </subcellularLocation>
</comment>
<feature type="region of interest" description="Disordered" evidence="3">
    <location>
        <begin position="805"/>
        <end position="924"/>
    </location>
</feature>
<feature type="region of interest" description="Disordered" evidence="3">
    <location>
        <begin position="245"/>
        <end position="336"/>
    </location>
</feature>
<feature type="compositionally biased region" description="Basic residues" evidence="3">
    <location>
        <begin position="589"/>
        <end position="619"/>
    </location>
</feature>
<feature type="compositionally biased region" description="Polar residues" evidence="3">
    <location>
        <begin position="819"/>
        <end position="839"/>
    </location>
</feature>
<feature type="compositionally biased region" description="Pro residues" evidence="3">
    <location>
        <begin position="272"/>
        <end position="282"/>
    </location>
</feature>
<sequence>NFNPIIIVQERVSTSNHLVLQFRMNGAEYLMADVHKEKNHVMYEGKHIHFSEVDNKPLCSYSPKLCKQRRLNGYAFCIRHVLEDKTAPFKQCEFVAKYNSQRCTNPIPKSEDRRYCNSHLQVLGLVPKKERKKKNEQLEEVRPRFHPDATMAVSLAVPSLALKAANGLDGPTRSPQRPRLTLQYLEHELDDPFAFPDDDDYVLRKGTVKRKLQTKLAQNRQQQRLLREPETFRLQSEHFISHTAPSRLLYPGTPPLSSPPQPAGLPQGLLCKPPPPPPPTPSLPQASTHSIVTTTPASHSPNGKAHRSASPPQQTPPPAQPTATLPPPVTTATDSPRPDVVVLKASKSTPVCRQRSACRSRLQRLAKLCAEKQLLHRDLFPHLGLDWSEDSEEEEEEDERMPPCQFAWTLRDKWSAIRPDLEDEGPSTRSLRMTRLCTYLQHRYVQLCRVERAAARQQRCRHAFRKALLQAASKEPDSAGQLLWELRAAAPTQTSTKQPDHRVVEPALCTGTIKGQHCPNMSLPYTRHCFQHILLSRSQQLFSSCTAKFADGQQCSVPVFDITHQTPLCEEHAKKMDNFLRGDNNRKVQQQRKPRKKTKPPALTKKHKKKRRRGPRRPQKPIPPAVPQGNLSMPASLGVSVSASHVRNSSTPELSADEIPDDITNEITDMPNDLELNQEELAEVLQRLPDDLQDFDLFEGKNGELLPTTEEAEELERALEAVTSYAASLECLSSIGELAHTDGDGDQELTGRGMGVFAAAAAAGMPALSRAVNNELGDLLNGRISTENFSSLELDENLLHHPSALSSPAGSLGSQAQGTYPSPSDVGLSSATLVNQSGGLTERGRQSHFSSLRGDASHSSPRGHLLGKADELISPRPHYGSEHSHSSPYSSEHVPSPYSDNATPPPRPLPYPGDSLNVPATTTVSPAPYPPDVTLLPAHVLPAQLVSPRPQWGTISLSDPATFSGLISSGAEGHLLSTSLSTPLSTPHSPSTHTAFSSATPGSAVLLPGLTQAGFSDGSGVVTTVGPSSPPDLPASSPAKQQLPQFSAAFGPQLTSHSGIPKDVQPTHSSIAPPTGFSVTAAAAAITNNVTVPFSAPQ</sequence>
<feature type="region of interest" description="Disordered" evidence="3">
    <location>
        <begin position="1051"/>
        <end position="1072"/>
    </location>
</feature>
<feature type="compositionally biased region" description="Pro residues" evidence="3">
    <location>
        <begin position="313"/>
        <end position="329"/>
    </location>
</feature>
<keyword evidence="6" id="KW-1185">Reference proteome</keyword>
<feature type="domain" description="KANL2-like probable zinc-finger" evidence="4">
    <location>
        <begin position="515"/>
        <end position="573"/>
    </location>
</feature>
<feature type="compositionally biased region" description="Basic and acidic residues" evidence="3">
    <location>
        <begin position="867"/>
        <end position="885"/>
    </location>
</feature>
<dbReference type="EMBL" id="BEZZ01000297">
    <property type="protein sequence ID" value="GCC30333.1"/>
    <property type="molecule type" value="Genomic_DNA"/>
</dbReference>
<feature type="compositionally biased region" description="Polar residues" evidence="3">
    <location>
        <begin position="285"/>
        <end position="301"/>
    </location>
</feature>
<dbReference type="GO" id="GO:0005634">
    <property type="term" value="C:nucleus"/>
    <property type="evidence" value="ECO:0007669"/>
    <property type="project" value="UniProtKB-SubCell"/>
</dbReference>
<dbReference type="OrthoDB" id="10038011at2759"/>
<feature type="compositionally biased region" description="Pro residues" evidence="3">
    <location>
        <begin position="252"/>
        <end position="263"/>
    </location>
</feature>
<keyword evidence="2" id="KW-0539">Nucleus</keyword>
<feature type="compositionally biased region" description="Basic and acidic residues" evidence="3">
    <location>
        <begin position="577"/>
        <end position="586"/>
    </location>
</feature>